<protein>
    <submittedName>
        <fullName evidence="5">AsnC family transcriptional regulator</fullName>
    </submittedName>
</protein>
<keyword evidence="1" id="KW-0805">Transcription regulation</keyword>
<keyword evidence="2" id="KW-0238">DNA-binding</keyword>
<accession>A0A2P8F5Y0</accession>
<dbReference type="PANTHER" id="PTHR30154">
    <property type="entry name" value="LEUCINE-RESPONSIVE REGULATORY PROTEIN"/>
    <property type="match status" value="1"/>
</dbReference>
<keyword evidence="6" id="KW-1185">Reference proteome</keyword>
<gene>
    <name evidence="5" type="ORF">CLV88_12134</name>
</gene>
<feature type="domain" description="HTH asnC-type" evidence="4">
    <location>
        <begin position="35"/>
        <end position="96"/>
    </location>
</feature>
<dbReference type="InterPro" id="IPR036390">
    <property type="entry name" value="WH_DNA-bd_sf"/>
</dbReference>
<evidence type="ECO:0000259" key="4">
    <source>
        <dbReference type="PROSITE" id="PS50956"/>
    </source>
</evidence>
<evidence type="ECO:0000313" key="6">
    <source>
        <dbReference type="Proteomes" id="UP000240418"/>
    </source>
</evidence>
<dbReference type="SUPFAM" id="SSF54909">
    <property type="entry name" value="Dimeric alpha+beta barrel"/>
    <property type="match status" value="1"/>
</dbReference>
<sequence length="184" mass="20667">MLSYAIFPQTAVRFAVRMRMVSEIPARHARFTHVLDQTDTRLLSALQKNAHLTAQELSEILNLSPSQIGRRRQRLESEGYIQGYAARLDPDKVGLHVQAFVQVQLGTHGPEQAQSFSTLISTRPEVVSAWTLTGDADYLLRVYCGDLNALNRLIHEILLPHSAVSRVQSQIVMDQLKRDAPLPT</sequence>
<dbReference type="Gene3D" id="1.10.10.10">
    <property type="entry name" value="Winged helix-like DNA-binding domain superfamily/Winged helix DNA-binding domain"/>
    <property type="match status" value="1"/>
</dbReference>
<dbReference type="InterPro" id="IPR011008">
    <property type="entry name" value="Dimeric_a/b-barrel"/>
</dbReference>
<dbReference type="AlphaFoldDB" id="A0A2P8F5Y0"/>
<dbReference type="InterPro" id="IPR019888">
    <property type="entry name" value="Tscrpt_reg_AsnC-like"/>
</dbReference>
<dbReference type="EMBL" id="PYGJ01000021">
    <property type="protein sequence ID" value="PSL17124.1"/>
    <property type="molecule type" value="Genomic_DNA"/>
</dbReference>
<dbReference type="Gene3D" id="3.30.70.920">
    <property type="match status" value="1"/>
</dbReference>
<organism evidence="5 6">
    <name type="scientific">Shimia abyssi</name>
    <dbReference type="NCBI Taxonomy" id="1662395"/>
    <lineage>
        <taxon>Bacteria</taxon>
        <taxon>Pseudomonadati</taxon>
        <taxon>Pseudomonadota</taxon>
        <taxon>Alphaproteobacteria</taxon>
        <taxon>Rhodobacterales</taxon>
        <taxon>Roseobacteraceae</taxon>
    </lineage>
</organism>
<dbReference type="InterPro" id="IPR000485">
    <property type="entry name" value="AsnC-type_HTH_dom"/>
</dbReference>
<evidence type="ECO:0000256" key="2">
    <source>
        <dbReference type="ARBA" id="ARBA00023125"/>
    </source>
</evidence>
<dbReference type="InterPro" id="IPR036388">
    <property type="entry name" value="WH-like_DNA-bd_sf"/>
</dbReference>
<keyword evidence="3" id="KW-0804">Transcription</keyword>
<evidence type="ECO:0000313" key="5">
    <source>
        <dbReference type="EMBL" id="PSL17124.1"/>
    </source>
</evidence>
<dbReference type="GO" id="GO:0043200">
    <property type="term" value="P:response to amino acid"/>
    <property type="evidence" value="ECO:0007669"/>
    <property type="project" value="TreeGrafter"/>
</dbReference>
<evidence type="ECO:0000256" key="1">
    <source>
        <dbReference type="ARBA" id="ARBA00023015"/>
    </source>
</evidence>
<dbReference type="CDD" id="cd00090">
    <property type="entry name" value="HTH_ARSR"/>
    <property type="match status" value="1"/>
</dbReference>
<proteinExistence type="predicted"/>
<dbReference type="PROSITE" id="PS50956">
    <property type="entry name" value="HTH_ASNC_2"/>
    <property type="match status" value="1"/>
</dbReference>
<comment type="caution">
    <text evidence="5">The sequence shown here is derived from an EMBL/GenBank/DDBJ whole genome shotgun (WGS) entry which is preliminary data.</text>
</comment>
<dbReference type="SUPFAM" id="SSF46785">
    <property type="entry name" value="Winged helix' DNA-binding domain"/>
    <property type="match status" value="1"/>
</dbReference>
<dbReference type="InterPro" id="IPR019887">
    <property type="entry name" value="Tscrpt_reg_AsnC/Lrp_C"/>
</dbReference>
<dbReference type="InterPro" id="IPR011991">
    <property type="entry name" value="ArsR-like_HTH"/>
</dbReference>
<dbReference type="SMART" id="SM00344">
    <property type="entry name" value="HTH_ASNC"/>
    <property type="match status" value="1"/>
</dbReference>
<dbReference type="Proteomes" id="UP000240418">
    <property type="component" value="Unassembled WGS sequence"/>
</dbReference>
<dbReference type="GO" id="GO:0043565">
    <property type="term" value="F:sequence-specific DNA binding"/>
    <property type="evidence" value="ECO:0007669"/>
    <property type="project" value="InterPro"/>
</dbReference>
<evidence type="ECO:0000256" key="3">
    <source>
        <dbReference type="ARBA" id="ARBA00023163"/>
    </source>
</evidence>
<dbReference type="Pfam" id="PF01037">
    <property type="entry name" value="AsnC_trans_reg"/>
    <property type="match status" value="1"/>
</dbReference>
<dbReference type="Pfam" id="PF13412">
    <property type="entry name" value="HTH_24"/>
    <property type="match status" value="1"/>
</dbReference>
<dbReference type="GO" id="GO:0006355">
    <property type="term" value="P:regulation of DNA-templated transcription"/>
    <property type="evidence" value="ECO:0007669"/>
    <property type="project" value="UniProtKB-ARBA"/>
</dbReference>
<dbReference type="PRINTS" id="PR00033">
    <property type="entry name" value="HTHASNC"/>
</dbReference>
<name>A0A2P8F5Y0_9RHOB</name>
<reference evidence="5 6" key="1">
    <citation type="submission" date="2018-03" db="EMBL/GenBank/DDBJ databases">
        <title>Genomic Encyclopedia of Archaeal and Bacterial Type Strains, Phase II (KMG-II): from individual species to whole genera.</title>
        <authorList>
            <person name="Goeker M."/>
        </authorList>
    </citation>
    <scope>NUCLEOTIDE SEQUENCE [LARGE SCALE GENOMIC DNA]</scope>
    <source>
        <strain evidence="5 6">DSM 100673</strain>
    </source>
</reference>
<dbReference type="GO" id="GO:0005829">
    <property type="term" value="C:cytosol"/>
    <property type="evidence" value="ECO:0007669"/>
    <property type="project" value="TreeGrafter"/>
</dbReference>
<dbReference type="PANTHER" id="PTHR30154:SF46">
    <property type="entry name" value="TRANSCRIPTIONAL REGULATORY PROTEIN"/>
    <property type="match status" value="1"/>
</dbReference>